<name>A0A0F0KNC8_9MICO</name>
<protein>
    <submittedName>
        <fullName evidence="1">Uncharacterized protein</fullName>
    </submittedName>
</protein>
<organism evidence="1 2">
    <name type="scientific">Microbacterium foliorum</name>
    <dbReference type="NCBI Taxonomy" id="104336"/>
    <lineage>
        <taxon>Bacteria</taxon>
        <taxon>Bacillati</taxon>
        <taxon>Actinomycetota</taxon>
        <taxon>Actinomycetes</taxon>
        <taxon>Micrococcales</taxon>
        <taxon>Microbacteriaceae</taxon>
        <taxon>Microbacterium</taxon>
    </lineage>
</organism>
<dbReference type="Proteomes" id="UP000033572">
    <property type="component" value="Unassembled WGS sequence"/>
</dbReference>
<accession>A0A0F0KNC8</accession>
<keyword evidence="2" id="KW-1185">Reference proteome</keyword>
<evidence type="ECO:0000313" key="1">
    <source>
        <dbReference type="EMBL" id="KJL22402.1"/>
    </source>
</evidence>
<evidence type="ECO:0000313" key="2">
    <source>
        <dbReference type="Proteomes" id="UP000033572"/>
    </source>
</evidence>
<dbReference type="PATRIC" id="fig|104336.4.peg.1560"/>
<dbReference type="AlphaFoldDB" id="A0A0F0KNC8"/>
<dbReference type="KEGG" id="mfol:DXT68_13565"/>
<proteinExistence type="predicted"/>
<sequence>MHDDGIMLWPFGTTWRPVRQKRRGAVELRWLSARSWTRRWYPQGIDLGVWHGRRTLAVSWFRQQLDGHHLASRVAFIDLDRSRHLDVLLAVEEDGVLQPAAIHAGGLAWFDDRLFVAATGRGIWEFDLARIRRVRGADARRLAGASRHGLRGTALVAVRTRVHPIELRCSYLGRVFDDDGTPLRRVLIGEYSRDDTGRIAEFTVPATDEDSFHEQARFSPGIRHMQGAVRWGDRHLVSQSDLMHPGTLWSGPREGLVRDPTPLPVGCEDLALDVDAALLWSLGEHPWRRVIRGIPLRDLGIGS</sequence>
<reference evidence="1 2" key="1">
    <citation type="submission" date="2015-02" db="EMBL/GenBank/DDBJ databases">
        <title>Draft genome sequences of ten Microbacterium spp. with emphasis on heavy metal contaminated environments.</title>
        <authorList>
            <person name="Corretto E."/>
        </authorList>
    </citation>
    <scope>NUCLEOTIDE SEQUENCE [LARGE SCALE GENOMIC DNA]</scope>
    <source>
        <strain evidence="1 2">DSM 12966</strain>
    </source>
</reference>
<gene>
    <name evidence="1" type="ORF">RN50_01520</name>
</gene>
<dbReference type="EMBL" id="JYIU01000039">
    <property type="protein sequence ID" value="KJL22402.1"/>
    <property type="molecule type" value="Genomic_DNA"/>
</dbReference>
<comment type="caution">
    <text evidence="1">The sequence shown here is derived from an EMBL/GenBank/DDBJ whole genome shotgun (WGS) entry which is preliminary data.</text>
</comment>